<keyword evidence="1" id="KW-0997">Cell inner membrane</keyword>
<dbReference type="RefSeq" id="WP_203326612.1">
    <property type="nucleotide sequence ID" value="NZ_CP069213.1"/>
</dbReference>
<proteinExistence type="predicted"/>
<organism evidence="3 4">
    <name type="scientific">Shewanella litorisediminis</name>
    <dbReference type="NCBI Taxonomy" id="1173586"/>
    <lineage>
        <taxon>Bacteria</taxon>
        <taxon>Pseudomonadati</taxon>
        <taxon>Pseudomonadota</taxon>
        <taxon>Gammaproteobacteria</taxon>
        <taxon>Alteromonadales</taxon>
        <taxon>Shewanellaceae</taxon>
        <taxon>Shewanella</taxon>
    </lineage>
</organism>
<dbReference type="PIRSF" id="PIRSF016789">
    <property type="entry name" value="DUF454"/>
    <property type="match status" value="1"/>
</dbReference>
<keyword evidence="2" id="KW-1133">Transmembrane helix</keyword>
<keyword evidence="1" id="KW-1003">Cell membrane</keyword>
<keyword evidence="4" id="KW-1185">Reference proteome</keyword>
<reference evidence="3 4" key="1">
    <citation type="journal article" date="2012" name="Antonie Van Leeuwenhoek">
        <title>Shewanella litorisediminis sp. nov., a gammaproteobacterium isolated from a tidal flat sediment.</title>
        <authorList>
            <person name="Lee M.H."/>
            <person name="Yoon J.H."/>
        </authorList>
    </citation>
    <scope>NUCLEOTIDE SEQUENCE [LARGE SCALE GENOMIC DNA]</scope>
    <source>
        <strain evidence="3 4">SMK1-12</strain>
    </source>
</reference>
<protein>
    <recommendedName>
        <fullName evidence="1">Inner membrane protein</fullName>
    </recommendedName>
</protein>
<evidence type="ECO:0000256" key="2">
    <source>
        <dbReference type="SAM" id="Phobius"/>
    </source>
</evidence>
<dbReference type="Pfam" id="PF04304">
    <property type="entry name" value="DUF454"/>
    <property type="match status" value="1"/>
</dbReference>
<feature type="transmembrane region" description="Helical" evidence="2">
    <location>
        <begin position="6"/>
        <end position="39"/>
    </location>
</feature>
<evidence type="ECO:0000256" key="1">
    <source>
        <dbReference type="PIRNR" id="PIRNR016789"/>
    </source>
</evidence>
<sequence>MIKRSLLLVIGLISLVLGVAGVFLPLLPTVPFVLLAAFCFARSSERLHRWLMAHPWFADALSNWEQKKAIRRGLKRKAMVLSSLSFAISIAIVPLLWVKVMLLSLLVALLAFLHSVPELEDTP</sequence>
<evidence type="ECO:0000313" key="3">
    <source>
        <dbReference type="EMBL" id="QRH03043.1"/>
    </source>
</evidence>
<evidence type="ECO:0000313" key="4">
    <source>
        <dbReference type="Proteomes" id="UP000596252"/>
    </source>
</evidence>
<dbReference type="InterPro" id="IPR007401">
    <property type="entry name" value="DUF454"/>
</dbReference>
<dbReference type="PANTHER" id="PTHR35813:SF1">
    <property type="entry name" value="INNER MEMBRANE PROTEIN YBAN"/>
    <property type="match status" value="1"/>
</dbReference>
<keyword evidence="1 2" id="KW-0472">Membrane</keyword>
<accession>A0ABX7G700</accession>
<dbReference type="Proteomes" id="UP000596252">
    <property type="component" value="Chromosome"/>
</dbReference>
<name>A0ABX7G700_9GAMM</name>
<comment type="subcellular location">
    <subcellularLocation>
        <location evidence="1">Cell inner membrane</location>
        <topology evidence="1">Multi-pass membrane protein</topology>
    </subcellularLocation>
</comment>
<dbReference type="PANTHER" id="PTHR35813">
    <property type="entry name" value="INNER MEMBRANE PROTEIN YBAN"/>
    <property type="match status" value="1"/>
</dbReference>
<gene>
    <name evidence="3" type="ORF">JQC75_06450</name>
</gene>
<dbReference type="EMBL" id="CP069213">
    <property type="protein sequence ID" value="QRH03043.1"/>
    <property type="molecule type" value="Genomic_DNA"/>
</dbReference>
<feature type="transmembrane region" description="Helical" evidence="2">
    <location>
        <begin position="80"/>
        <end position="113"/>
    </location>
</feature>
<keyword evidence="2" id="KW-0812">Transmembrane</keyword>